<dbReference type="GO" id="GO:0005739">
    <property type="term" value="C:mitochondrion"/>
    <property type="evidence" value="ECO:0007669"/>
    <property type="project" value="TreeGrafter"/>
</dbReference>
<name>A0A0M3J8I9_ANISI</name>
<dbReference type="Proteomes" id="UP000267096">
    <property type="component" value="Unassembled WGS sequence"/>
</dbReference>
<dbReference type="GO" id="GO:0002161">
    <property type="term" value="F:aminoacyl-tRNA deacylase activity"/>
    <property type="evidence" value="ECO:0007669"/>
    <property type="project" value="TreeGrafter"/>
</dbReference>
<protein>
    <submittedName>
        <fullName evidence="4">tRNA_SAD domain-containing protein</fullName>
    </submittedName>
</protein>
<dbReference type="SUPFAM" id="SSF55186">
    <property type="entry name" value="ThrRS/AlaRS common domain"/>
    <property type="match status" value="1"/>
</dbReference>
<dbReference type="GO" id="GO:0000166">
    <property type="term" value="F:nucleotide binding"/>
    <property type="evidence" value="ECO:0007669"/>
    <property type="project" value="InterPro"/>
</dbReference>
<evidence type="ECO:0000256" key="1">
    <source>
        <dbReference type="SAM" id="MobiDB-lite"/>
    </source>
</evidence>
<evidence type="ECO:0000313" key="3">
    <source>
        <dbReference type="Proteomes" id="UP000267096"/>
    </source>
</evidence>
<dbReference type="InterPro" id="IPR050058">
    <property type="entry name" value="Ala-tRNA_ligase"/>
</dbReference>
<accession>A0A0M3J8I9</accession>
<organism evidence="4">
    <name type="scientific">Anisakis simplex</name>
    <name type="common">Herring worm</name>
    <dbReference type="NCBI Taxonomy" id="6269"/>
    <lineage>
        <taxon>Eukaryota</taxon>
        <taxon>Metazoa</taxon>
        <taxon>Ecdysozoa</taxon>
        <taxon>Nematoda</taxon>
        <taxon>Chromadorea</taxon>
        <taxon>Rhabditida</taxon>
        <taxon>Spirurina</taxon>
        <taxon>Ascaridomorpha</taxon>
        <taxon>Ascaridoidea</taxon>
        <taxon>Anisakidae</taxon>
        <taxon>Anisakis</taxon>
        <taxon>Anisakis simplex complex</taxon>
    </lineage>
</organism>
<dbReference type="WBParaSite" id="ASIM_0000389301-mRNA-1">
    <property type="protein sequence ID" value="ASIM_0000389301-mRNA-1"/>
    <property type="gene ID" value="ASIM_0000389301"/>
</dbReference>
<dbReference type="EMBL" id="UYRR01005972">
    <property type="protein sequence ID" value="VDK22186.1"/>
    <property type="molecule type" value="Genomic_DNA"/>
</dbReference>
<evidence type="ECO:0000313" key="4">
    <source>
        <dbReference type="WBParaSite" id="ASIM_0000389301-mRNA-1"/>
    </source>
</evidence>
<dbReference type="AlphaFoldDB" id="A0A0M3J8I9"/>
<dbReference type="InterPro" id="IPR018163">
    <property type="entry name" value="Thr/Ala-tRNA-synth_IIc_edit"/>
</dbReference>
<feature type="compositionally biased region" description="Basic residues" evidence="1">
    <location>
        <begin position="109"/>
        <end position="118"/>
    </location>
</feature>
<dbReference type="Gene3D" id="3.30.980.10">
    <property type="entry name" value="Threonyl-trna Synthetase, Chain A, domain 2"/>
    <property type="match status" value="1"/>
</dbReference>
<gene>
    <name evidence="2" type="ORF">ASIM_LOCUS3722</name>
</gene>
<sequence length="136" mass="15025">MATGNSVLNCTNSHLANTRDLCAFVIVSDKSLGSGLRRISAVTGADAERVVQKGNDLRERISKLNHSNDSFDRDSASIEKELKSSIVPLLYRGELYGSLKHLKKEAQSLRKKLRRRKAATIGNDNNNGNDDTRRNA</sequence>
<dbReference type="PANTHER" id="PTHR11777:SF9">
    <property type="entry name" value="ALANINE--TRNA LIGASE, CYTOPLASMIC"/>
    <property type="match status" value="1"/>
</dbReference>
<dbReference type="PANTHER" id="PTHR11777">
    <property type="entry name" value="ALANYL-TRNA SYNTHETASE"/>
    <property type="match status" value="1"/>
</dbReference>
<proteinExistence type="predicted"/>
<evidence type="ECO:0000313" key="2">
    <source>
        <dbReference type="EMBL" id="VDK22186.1"/>
    </source>
</evidence>
<dbReference type="GO" id="GO:0006419">
    <property type="term" value="P:alanyl-tRNA aminoacylation"/>
    <property type="evidence" value="ECO:0007669"/>
    <property type="project" value="TreeGrafter"/>
</dbReference>
<keyword evidence="3" id="KW-1185">Reference proteome</keyword>
<feature type="region of interest" description="Disordered" evidence="1">
    <location>
        <begin position="107"/>
        <end position="136"/>
    </location>
</feature>
<dbReference type="GO" id="GO:0004813">
    <property type="term" value="F:alanine-tRNA ligase activity"/>
    <property type="evidence" value="ECO:0007669"/>
    <property type="project" value="TreeGrafter"/>
</dbReference>
<reference evidence="4" key="1">
    <citation type="submission" date="2017-02" db="UniProtKB">
        <authorList>
            <consortium name="WormBaseParasite"/>
        </authorList>
    </citation>
    <scope>IDENTIFICATION</scope>
</reference>
<reference evidence="2 3" key="2">
    <citation type="submission" date="2018-11" db="EMBL/GenBank/DDBJ databases">
        <authorList>
            <consortium name="Pathogen Informatics"/>
        </authorList>
    </citation>
    <scope>NUCLEOTIDE SEQUENCE [LARGE SCALE GENOMIC DNA]</scope>
</reference>
<dbReference type="OrthoDB" id="2423964at2759"/>